<evidence type="ECO:0000256" key="2">
    <source>
        <dbReference type="ARBA" id="ARBA00022801"/>
    </source>
</evidence>
<comment type="cofactor">
    <cofactor evidence="3">
        <name>Mn(2+)</name>
        <dbReference type="ChEBI" id="CHEBI:29035"/>
    </cofactor>
    <text evidence="3">The Mn(2+) ion enhances activity.</text>
</comment>
<dbReference type="Gene3D" id="3.30.70.360">
    <property type="match status" value="1"/>
</dbReference>
<evidence type="ECO:0000259" key="4">
    <source>
        <dbReference type="Pfam" id="PF07687"/>
    </source>
</evidence>
<dbReference type="InterPro" id="IPR017439">
    <property type="entry name" value="Amidohydrolase"/>
</dbReference>
<reference evidence="6" key="1">
    <citation type="submission" date="2016-10" db="EMBL/GenBank/DDBJ databases">
        <authorList>
            <person name="Varghese N."/>
            <person name="Submissions S."/>
        </authorList>
    </citation>
    <scope>NUCLEOTIDE SEQUENCE [LARGE SCALE GENOMIC DNA]</scope>
    <source>
        <strain evidence="6">IBRC-M10078</strain>
    </source>
</reference>
<dbReference type="OrthoDB" id="9776731at2"/>
<dbReference type="AlphaFoldDB" id="A0A1H0RIX8"/>
<evidence type="ECO:0000256" key="3">
    <source>
        <dbReference type="PIRSR" id="PIRSR005962-1"/>
    </source>
</evidence>
<dbReference type="FunFam" id="3.30.70.360:FF:000014">
    <property type="entry name" value="N-acyl-L-amino acid amidohydrolase"/>
    <property type="match status" value="1"/>
</dbReference>
<evidence type="ECO:0000256" key="1">
    <source>
        <dbReference type="ARBA" id="ARBA00006153"/>
    </source>
</evidence>
<dbReference type="NCBIfam" id="TIGR01891">
    <property type="entry name" value="amidohydrolases"/>
    <property type="match status" value="1"/>
</dbReference>
<protein>
    <submittedName>
        <fullName evidence="5">Amidohydrolase</fullName>
    </submittedName>
</protein>
<accession>A0A1H0RIX8</accession>
<keyword evidence="2 5" id="KW-0378">Hydrolase</keyword>
<feature type="binding site" evidence="3">
    <location>
        <position position="360"/>
    </location>
    <ligand>
        <name>Mn(2+)</name>
        <dbReference type="ChEBI" id="CHEBI:29035"/>
        <label>2</label>
    </ligand>
</feature>
<dbReference type="Pfam" id="PF01546">
    <property type="entry name" value="Peptidase_M20"/>
    <property type="match status" value="1"/>
</dbReference>
<dbReference type="STRING" id="930152.SAMN05216565_102235"/>
<dbReference type="CDD" id="cd08021">
    <property type="entry name" value="M20_Acy1_YhaA-like"/>
    <property type="match status" value="1"/>
</dbReference>
<sequence length="399" mass="44244">MLKEWHDQLESMYEQMVEWRRYMHQYPELSFQEIETPIMIVSILEGYGIEVRKNVGGRGVVGIIRGAKPGKTIAFRADFDALPIQDEKGVAYKSKVEGVMHACGHDGHTATLLGVAKVLSAHRENISGNIVLIHQHAEELSPGGAIAMIEDGCLDGVDYIYGTHLTTSAPTGTYLYRSGYTMGAADSFDITVQGKGGHGSSPHQTIDAIAIGTQIVNQLQYIVSRGVDPQKSAVLSVGSFHAGNANNVIADTARLTGTVRTFDKELRGYMENELKHIVKGVCESFHASYEVVYKNGYPSVNNHEEETEVFKQVMKEENHVFEMSPIMGSEDFAYYLEERPGTFFFTGAQNTEIGADAPHHHPLFNFDEKAMLFAGKAFLNLAYHYVVEQSEKTKEEVLL</sequence>
<keyword evidence="6" id="KW-1185">Reference proteome</keyword>
<name>A0A1H0RIX8_9BACI</name>
<dbReference type="Proteomes" id="UP000199159">
    <property type="component" value="Unassembled WGS sequence"/>
</dbReference>
<organism evidence="5 6">
    <name type="scientific">Litchfieldia salsa</name>
    <dbReference type="NCBI Taxonomy" id="930152"/>
    <lineage>
        <taxon>Bacteria</taxon>
        <taxon>Bacillati</taxon>
        <taxon>Bacillota</taxon>
        <taxon>Bacilli</taxon>
        <taxon>Bacillales</taxon>
        <taxon>Bacillaceae</taxon>
        <taxon>Litchfieldia</taxon>
    </lineage>
</organism>
<dbReference type="GO" id="GO:0046872">
    <property type="term" value="F:metal ion binding"/>
    <property type="evidence" value="ECO:0007669"/>
    <property type="project" value="UniProtKB-KW"/>
</dbReference>
<evidence type="ECO:0000313" key="5">
    <source>
        <dbReference type="EMBL" id="SDP29401.1"/>
    </source>
</evidence>
<feature type="binding site" evidence="3">
    <location>
        <position position="164"/>
    </location>
    <ligand>
        <name>Mn(2+)</name>
        <dbReference type="ChEBI" id="CHEBI:29035"/>
        <label>2</label>
    </ligand>
</feature>
<feature type="domain" description="Peptidase M20 dimerisation" evidence="4">
    <location>
        <begin position="187"/>
        <end position="279"/>
    </location>
</feature>
<dbReference type="SUPFAM" id="SSF55031">
    <property type="entry name" value="Bacterial exopeptidase dimerisation domain"/>
    <property type="match status" value="1"/>
</dbReference>
<dbReference type="InterPro" id="IPR011650">
    <property type="entry name" value="Peptidase_M20_dimer"/>
</dbReference>
<dbReference type="PANTHER" id="PTHR11014:SF63">
    <property type="entry name" value="METALLOPEPTIDASE, PUTATIVE (AFU_ORTHOLOGUE AFUA_6G09600)-RELATED"/>
    <property type="match status" value="1"/>
</dbReference>
<gene>
    <name evidence="5" type="ORF">SAMN05216565_102235</name>
</gene>
<evidence type="ECO:0000313" key="6">
    <source>
        <dbReference type="Proteomes" id="UP000199159"/>
    </source>
</evidence>
<dbReference type="InterPro" id="IPR036264">
    <property type="entry name" value="Bact_exopeptidase_dim_dom"/>
</dbReference>
<dbReference type="SUPFAM" id="SSF53187">
    <property type="entry name" value="Zn-dependent exopeptidases"/>
    <property type="match status" value="1"/>
</dbReference>
<dbReference type="GO" id="GO:0016787">
    <property type="term" value="F:hydrolase activity"/>
    <property type="evidence" value="ECO:0007669"/>
    <property type="project" value="UniProtKB-KW"/>
</dbReference>
<dbReference type="EMBL" id="FNJU01000002">
    <property type="protein sequence ID" value="SDP29401.1"/>
    <property type="molecule type" value="Genomic_DNA"/>
</dbReference>
<dbReference type="InterPro" id="IPR002933">
    <property type="entry name" value="Peptidase_M20"/>
</dbReference>
<keyword evidence="3" id="KW-0464">Manganese</keyword>
<keyword evidence="3" id="KW-0479">Metal-binding</keyword>
<proteinExistence type="inferred from homology"/>
<dbReference type="RefSeq" id="WP_090850569.1">
    <property type="nucleotide sequence ID" value="NZ_FNJU01000002.1"/>
</dbReference>
<dbReference type="Gene3D" id="3.40.630.10">
    <property type="entry name" value="Zn peptidases"/>
    <property type="match status" value="1"/>
</dbReference>
<feature type="binding site" evidence="3">
    <location>
        <position position="105"/>
    </location>
    <ligand>
        <name>Mn(2+)</name>
        <dbReference type="ChEBI" id="CHEBI:29035"/>
        <label>2</label>
    </ligand>
</feature>
<dbReference type="PIRSF" id="PIRSF005962">
    <property type="entry name" value="Pept_M20D_amidohydro"/>
    <property type="match status" value="1"/>
</dbReference>
<dbReference type="Pfam" id="PF07687">
    <property type="entry name" value="M20_dimer"/>
    <property type="match status" value="1"/>
</dbReference>
<feature type="binding site" evidence="3">
    <location>
        <position position="139"/>
    </location>
    <ligand>
        <name>Mn(2+)</name>
        <dbReference type="ChEBI" id="CHEBI:29035"/>
        <label>2</label>
    </ligand>
</feature>
<feature type="binding site" evidence="3">
    <location>
        <position position="103"/>
    </location>
    <ligand>
        <name>Mn(2+)</name>
        <dbReference type="ChEBI" id="CHEBI:29035"/>
        <label>2</label>
    </ligand>
</feature>
<comment type="similarity">
    <text evidence="1">Belongs to the peptidase M20 family.</text>
</comment>
<dbReference type="PANTHER" id="PTHR11014">
    <property type="entry name" value="PEPTIDASE M20 FAMILY MEMBER"/>
    <property type="match status" value="1"/>
</dbReference>